<sequence length="171" mass="18427">MPKRKIDEVYDNYSRSSNYRFLAACAASSSEGSISDSENESSDSSHIDSSSSGSKSSSDRNSYSHTSCVNNTISDRGNEYAVGARHQDISSDDAVNDDASSSEEEPEDPSEEDESSIESEDLGEDDAFVDAADQSVYPGAPLSVAESILSIFTVALRFRVTRVLLSKHCIS</sequence>
<evidence type="ECO:0000313" key="2">
    <source>
        <dbReference type="EnsemblMetazoa" id="XP_032455479"/>
    </source>
</evidence>
<accession>A0A7M7TDG4</accession>
<protein>
    <submittedName>
        <fullName evidence="2">Uncharacterized protein</fullName>
    </submittedName>
</protein>
<dbReference type="KEGG" id="nvi:116738577"/>
<dbReference type="Proteomes" id="UP000002358">
    <property type="component" value="Chromosome 4"/>
</dbReference>
<dbReference type="InParanoid" id="A0A7M7TDG4"/>
<evidence type="ECO:0000313" key="3">
    <source>
        <dbReference type="Proteomes" id="UP000002358"/>
    </source>
</evidence>
<reference evidence="2" key="1">
    <citation type="submission" date="2021-01" db="UniProtKB">
        <authorList>
            <consortium name="EnsemblMetazoa"/>
        </authorList>
    </citation>
    <scope>IDENTIFICATION</scope>
</reference>
<proteinExistence type="predicted"/>
<feature type="region of interest" description="Disordered" evidence="1">
    <location>
        <begin position="26"/>
        <end position="133"/>
    </location>
</feature>
<dbReference type="AlphaFoldDB" id="A0A7M7TDG4"/>
<dbReference type="GeneID" id="116738577"/>
<keyword evidence="3" id="KW-1185">Reference proteome</keyword>
<feature type="compositionally biased region" description="Low complexity" evidence="1">
    <location>
        <begin position="28"/>
        <end position="65"/>
    </location>
</feature>
<feature type="compositionally biased region" description="Acidic residues" evidence="1">
    <location>
        <begin position="90"/>
        <end position="128"/>
    </location>
</feature>
<organism evidence="2 3">
    <name type="scientific">Nasonia vitripennis</name>
    <name type="common">Parasitic wasp</name>
    <dbReference type="NCBI Taxonomy" id="7425"/>
    <lineage>
        <taxon>Eukaryota</taxon>
        <taxon>Metazoa</taxon>
        <taxon>Ecdysozoa</taxon>
        <taxon>Arthropoda</taxon>
        <taxon>Hexapoda</taxon>
        <taxon>Insecta</taxon>
        <taxon>Pterygota</taxon>
        <taxon>Neoptera</taxon>
        <taxon>Endopterygota</taxon>
        <taxon>Hymenoptera</taxon>
        <taxon>Apocrita</taxon>
        <taxon>Proctotrupomorpha</taxon>
        <taxon>Chalcidoidea</taxon>
        <taxon>Pteromalidae</taxon>
        <taxon>Pteromalinae</taxon>
        <taxon>Nasonia</taxon>
    </lineage>
</organism>
<evidence type="ECO:0000256" key="1">
    <source>
        <dbReference type="SAM" id="MobiDB-lite"/>
    </source>
</evidence>
<feature type="compositionally biased region" description="Polar residues" evidence="1">
    <location>
        <begin position="66"/>
        <end position="75"/>
    </location>
</feature>
<dbReference type="EnsemblMetazoa" id="XM_032599588">
    <property type="protein sequence ID" value="XP_032455479"/>
    <property type="gene ID" value="LOC116738577"/>
</dbReference>
<dbReference type="RefSeq" id="XP_032455479.1">
    <property type="nucleotide sequence ID" value="XM_032599588.1"/>
</dbReference>
<name>A0A7M7TDG4_NASVI</name>